<name>A0A0V1M3K5_9BILA</name>
<keyword evidence="2" id="KW-1185">Reference proteome</keyword>
<evidence type="ECO:0000313" key="1">
    <source>
        <dbReference type="EMBL" id="KRZ65934.1"/>
    </source>
</evidence>
<dbReference type="Proteomes" id="UP000054843">
    <property type="component" value="Unassembled WGS sequence"/>
</dbReference>
<organism evidence="1 2">
    <name type="scientific">Trichinella papuae</name>
    <dbReference type="NCBI Taxonomy" id="268474"/>
    <lineage>
        <taxon>Eukaryota</taxon>
        <taxon>Metazoa</taxon>
        <taxon>Ecdysozoa</taxon>
        <taxon>Nematoda</taxon>
        <taxon>Enoplea</taxon>
        <taxon>Dorylaimia</taxon>
        <taxon>Trichinellida</taxon>
        <taxon>Trichinellidae</taxon>
        <taxon>Trichinella</taxon>
    </lineage>
</organism>
<comment type="caution">
    <text evidence="1">The sequence shown here is derived from an EMBL/GenBank/DDBJ whole genome shotgun (WGS) entry which is preliminary data.</text>
</comment>
<gene>
    <name evidence="1" type="ORF">T10_12678</name>
</gene>
<protein>
    <submittedName>
        <fullName evidence="1">Uncharacterized protein</fullName>
    </submittedName>
</protein>
<dbReference type="AlphaFoldDB" id="A0A0V1M3K5"/>
<evidence type="ECO:0000313" key="2">
    <source>
        <dbReference type="Proteomes" id="UP000054843"/>
    </source>
</evidence>
<reference evidence="1 2" key="1">
    <citation type="submission" date="2015-01" db="EMBL/GenBank/DDBJ databases">
        <title>Evolution of Trichinella species and genotypes.</title>
        <authorList>
            <person name="Korhonen P.K."/>
            <person name="Edoardo P."/>
            <person name="Giuseppe L.R."/>
            <person name="Gasser R.B."/>
        </authorList>
    </citation>
    <scope>NUCLEOTIDE SEQUENCE [LARGE SCALE GENOMIC DNA]</scope>
    <source>
        <strain evidence="1">ISS1980</strain>
    </source>
</reference>
<sequence length="218" mass="26012">MKMRHADFTNIFEKLFFSKRMHDRPSFLVINDICRVGYGTEKGKYRFLTRKKFYEKAAKSSEQPNQVTFSRILTNGQILKRLLRPDSSLFDSSLIHTDASFWAMFGRRDVLVINTEKLQIDLSRILFKLSNYDRGLCDVCIMAILNFHAFWQIWLFRMHDMFQRSFQCCAVRLATEESNSTYDEYKWYLCTDRSTANHTPARMDLRLIHEHLHPSKRE</sequence>
<accession>A0A0V1M3K5</accession>
<dbReference type="EMBL" id="JYDO01000280">
    <property type="protein sequence ID" value="KRZ65934.1"/>
    <property type="molecule type" value="Genomic_DNA"/>
</dbReference>
<proteinExistence type="predicted"/>